<dbReference type="Gene3D" id="4.10.60.10">
    <property type="entry name" value="Zinc finger, CCHC-type"/>
    <property type="match status" value="1"/>
</dbReference>
<dbReference type="PANTHER" id="PTHR33198">
    <property type="entry name" value="ANK_REP_REGION DOMAIN-CONTAINING PROTEIN-RELATED"/>
    <property type="match status" value="1"/>
</dbReference>
<evidence type="ECO:0000313" key="3">
    <source>
        <dbReference type="Proteomes" id="UP000695022"/>
    </source>
</evidence>
<organism evidence="3 4">
    <name type="scientific">Priapulus caudatus</name>
    <name type="common">Priapulid worm</name>
    <dbReference type="NCBI Taxonomy" id="37621"/>
    <lineage>
        <taxon>Eukaryota</taxon>
        <taxon>Metazoa</taxon>
        <taxon>Ecdysozoa</taxon>
        <taxon>Scalidophora</taxon>
        <taxon>Priapulida</taxon>
        <taxon>Priapulimorpha</taxon>
        <taxon>Priapulimorphida</taxon>
        <taxon>Priapulidae</taxon>
        <taxon>Priapulus</taxon>
    </lineage>
</organism>
<reference evidence="4" key="1">
    <citation type="submission" date="2025-08" db="UniProtKB">
        <authorList>
            <consortium name="RefSeq"/>
        </authorList>
    </citation>
    <scope>IDENTIFICATION</scope>
</reference>
<gene>
    <name evidence="4" type="primary">LOC106808332</name>
</gene>
<dbReference type="GeneID" id="106808332"/>
<evidence type="ECO:0000259" key="2">
    <source>
        <dbReference type="SMART" id="SM00343"/>
    </source>
</evidence>
<evidence type="ECO:0000256" key="1">
    <source>
        <dbReference type="SAM" id="MobiDB-lite"/>
    </source>
</evidence>
<keyword evidence="3" id="KW-1185">Reference proteome</keyword>
<dbReference type="PANTHER" id="PTHR33198:SF20">
    <property type="entry name" value="RETROTRANSPOSON GAG DOMAIN-CONTAINING PROTEIN"/>
    <property type="match status" value="1"/>
</dbReference>
<accession>A0ABM1E2S7</accession>
<dbReference type="RefSeq" id="XP_014666498.1">
    <property type="nucleotide sequence ID" value="XM_014811012.1"/>
</dbReference>
<dbReference type="SMART" id="SM00343">
    <property type="entry name" value="ZnF_C2HC"/>
    <property type="match status" value="2"/>
</dbReference>
<proteinExistence type="predicted"/>
<feature type="domain" description="CCHC-type" evidence="2">
    <location>
        <begin position="160"/>
        <end position="176"/>
    </location>
</feature>
<sequence>MPKRNREYDVYRFRQAKQNQGENIMTYCTRLRKQAEYCEFPNLNGEIKSQIIQSCLSSRLRRRALRDSDITLDELLTLARGFELSDQQAHVIEHPNGREESVQMIHNRQPPNSFRGKARGRGKQSYRKPCAQQQKEKTRQCYRCGGEFPHQSNCPAKGKMCSLCKKSNHFAKMCKSRQYKDKAYSIEAPVREPSSEEDEYGFHIKGNNSSPKAEIILNKTPMSIIVDTGATVDIIMI</sequence>
<feature type="region of interest" description="Disordered" evidence="1">
    <location>
        <begin position="108"/>
        <end position="130"/>
    </location>
</feature>
<protein>
    <submittedName>
        <fullName evidence="4">Uncharacterized protein LOC106808332</fullName>
    </submittedName>
</protein>
<feature type="compositionally biased region" description="Basic residues" evidence="1">
    <location>
        <begin position="116"/>
        <end position="126"/>
    </location>
</feature>
<feature type="domain" description="CCHC-type" evidence="2">
    <location>
        <begin position="140"/>
        <end position="156"/>
    </location>
</feature>
<name>A0ABM1E2S7_PRICU</name>
<evidence type="ECO:0000313" key="4">
    <source>
        <dbReference type="RefSeq" id="XP_014666498.1"/>
    </source>
</evidence>
<dbReference type="InterPro" id="IPR001878">
    <property type="entry name" value="Znf_CCHC"/>
</dbReference>
<dbReference type="Proteomes" id="UP000695022">
    <property type="component" value="Unplaced"/>
</dbReference>